<gene>
    <name evidence="2" type="ordered locus">blr0232</name>
</gene>
<evidence type="ECO:0000313" key="2">
    <source>
        <dbReference type="EMBL" id="BAC45497.1"/>
    </source>
</evidence>
<organism evidence="2 3">
    <name type="scientific">Bradyrhizobium diazoefficiens (strain JCM 10833 / BCRC 13528 / IAM 13628 / NBRC 14792 / USDA 110)</name>
    <dbReference type="NCBI Taxonomy" id="224911"/>
    <lineage>
        <taxon>Bacteria</taxon>
        <taxon>Pseudomonadati</taxon>
        <taxon>Pseudomonadota</taxon>
        <taxon>Alphaproteobacteria</taxon>
        <taxon>Hyphomicrobiales</taxon>
        <taxon>Nitrobacteraceae</taxon>
        <taxon>Bradyrhizobium</taxon>
    </lineage>
</organism>
<sequence length="166" mass="18169">MSRMRRDVFMTVVPPLSGLHSGRRVCQRDHRRVPAHIRAVHRLRTALDHRCDHVPSNNSSVIKSPRVGSSRAPSQPIAKPTVPNIYLDLRTTCATIPAGTLGLGFGNTSLSAAFEALAVRQGATLPSGLPAAKNDNRLFGITAQIAWMPKPSYQLTLRTPLYTVRN</sequence>
<reference evidence="3" key="1">
    <citation type="journal article" date="2002" name="DNA Res.">
        <title>Complete genomic sequence of nitrogen-fixing symbiotic bacterium Bradyrhizobium japonicum USDA110.</title>
        <authorList>
            <person name="Kaneko T."/>
            <person name="Nakamura Y."/>
            <person name="Sato S."/>
            <person name="Minamisawa K."/>
            <person name="Uchiumi T."/>
            <person name="Sasamoto S."/>
            <person name="Watanabe A."/>
            <person name="Idesawa K."/>
            <person name="Iriguchi M."/>
            <person name="Kawashima K."/>
            <person name="Kohara M."/>
            <person name="Matsumoto M."/>
            <person name="Shimpo S."/>
            <person name="Tsuruoka H."/>
            <person name="Wada T."/>
            <person name="Yamada M."/>
            <person name="Tabata S."/>
        </authorList>
    </citation>
    <scope>NUCLEOTIDE SEQUENCE [LARGE SCALE GENOMIC DNA]</scope>
    <source>
        <strain evidence="3">JCM 10833 / BCRC 13528 / IAM 13628 / NBRC 14792 / USDA 110</strain>
    </source>
</reference>
<proteinExistence type="predicted"/>
<dbReference type="EnsemblBacteria" id="BAC45497">
    <property type="protein sequence ID" value="BAC45497"/>
    <property type="gene ID" value="BAC45497"/>
</dbReference>
<accession>Q89XS5</accession>
<protein>
    <submittedName>
        <fullName evidence="2">Blr0232 protein</fullName>
    </submittedName>
</protein>
<dbReference type="InParanoid" id="Q89XS5"/>
<dbReference type="Proteomes" id="UP000002526">
    <property type="component" value="Chromosome"/>
</dbReference>
<evidence type="ECO:0000256" key="1">
    <source>
        <dbReference type="SAM" id="MobiDB-lite"/>
    </source>
</evidence>
<keyword evidence="3" id="KW-1185">Reference proteome</keyword>
<feature type="region of interest" description="Disordered" evidence="1">
    <location>
        <begin position="54"/>
        <end position="76"/>
    </location>
</feature>
<dbReference type="PATRIC" id="fig|224911.5.peg.226"/>
<dbReference type="EMBL" id="BA000040">
    <property type="protein sequence ID" value="BAC45497.1"/>
    <property type="molecule type" value="Genomic_DNA"/>
</dbReference>
<dbReference type="STRING" id="224911.AAV28_40405"/>
<dbReference type="AlphaFoldDB" id="Q89XS5"/>
<dbReference type="KEGG" id="bja:blr0232"/>
<dbReference type="HOGENOM" id="CLU_1599554_0_0_5"/>
<name>Q89XS5_BRADU</name>
<evidence type="ECO:0000313" key="3">
    <source>
        <dbReference type="Proteomes" id="UP000002526"/>
    </source>
</evidence>